<dbReference type="STRING" id="4540.A0A3L6SYS4"/>
<reference evidence="3" key="1">
    <citation type="journal article" date="2019" name="Nat. Commun.">
        <title>The genome of broomcorn millet.</title>
        <authorList>
            <person name="Zou C."/>
            <person name="Miki D."/>
            <person name="Li D."/>
            <person name="Tang Q."/>
            <person name="Xiao L."/>
            <person name="Rajput S."/>
            <person name="Deng P."/>
            <person name="Jia W."/>
            <person name="Huang R."/>
            <person name="Zhang M."/>
            <person name="Sun Y."/>
            <person name="Hu J."/>
            <person name="Fu X."/>
            <person name="Schnable P.S."/>
            <person name="Li F."/>
            <person name="Zhang H."/>
            <person name="Feng B."/>
            <person name="Zhu X."/>
            <person name="Liu R."/>
            <person name="Schnable J.C."/>
            <person name="Zhu J.-K."/>
            <person name="Zhang H."/>
        </authorList>
    </citation>
    <scope>NUCLEOTIDE SEQUENCE [LARGE SCALE GENOMIC DNA]</scope>
</reference>
<protein>
    <submittedName>
        <fullName evidence="2">F-box protein</fullName>
    </submittedName>
</protein>
<dbReference type="InterPro" id="IPR036047">
    <property type="entry name" value="F-box-like_dom_sf"/>
</dbReference>
<evidence type="ECO:0000259" key="1">
    <source>
        <dbReference type="SMART" id="SM00256"/>
    </source>
</evidence>
<dbReference type="Proteomes" id="UP000275267">
    <property type="component" value="Unassembled WGS sequence"/>
</dbReference>
<dbReference type="OrthoDB" id="689863at2759"/>
<evidence type="ECO:0000313" key="2">
    <source>
        <dbReference type="EMBL" id="RLN28608.1"/>
    </source>
</evidence>
<dbReference type="AlphaFoldDB" id="A0A3L6SYS4"/>
<dbReference type="InterPro" id="IPR050796">
    <property type="entry name" value="SCF_F-box_component"/>
</dbReference>
<dbReference type="PANTHER" id="PTHR31672:SF2">
    <property type="entry name" value="F-BOX DOMAIN-CONTAINING PROTEIN"/>
    <property type="match status" value="1"/>
</dbReference>
<dbReference type="Pfam" id="PF00646">
    <property type="entry name" value="F-box"/>
    <property type="match status" value="1"/>
</dbReference>
<accession>A0A3L6SYS4</accession>
<dbReference type="SMART" id="SM00256">
    <property type="entry name" value="FBOX"/>
    <property type="match status" value="1"/>
</dbReference>
<proteinExistence type="predicted"/>
<dbReference type="InterPro" id="IPR015915">
    <property type="entry name" value="Kelch-typ_b-propeller"/>
</dbReference>
<dbReference type="Gene3D" id="1.20.1280.50">
    <property type="match status" value="1"/>
</dbReference>
<dbReference type="SUPFAM" id="SSF50965">
    <property type="entry name" value="Galactose oxidase, central domain"/>
    <property type="match status" value="1"/>
</dbReference>
<dbReference type="InterPro" id="IPR017451">
    <property type="entry name" value="F-box-assoc_interact_dom"/>
</dbReference>
<keyword evidence="3" id="KW-1185">Reference proteome</keyword>
<dbReference type="InterPro" id="IPR011043">
    <property type="entry name" value="Gal_Oxase/kelch_b-propeller"/>
</dbReference>
<gene>
    <name evidence="2" type="ORF">C2845_PM05G27660</name>
</gene>
<dbReference type="SUPFAM" id="SSF81383">
    <property type="entry name" value="F-box domain"/>
    <property type="match status" value="1"/>
</dbReference>
<dbReference type="EMBL" id="PQIB02000003">
    <property type="protein sequence ID" value="RLN28608.1"/>
    <property type="molecule type" value="Genomic_DNA"/>
</dbReference>
<organism evidence="2 3">
    <name type="scientific">Panicum miliaceum</name>
    <name type="common">Proso millet</name>
    <name type="synonym">Broomcorn millet</name>
    <dbReference type="NCBI Taxonomy" id="4540"/>
    <lineage>
        <taxon>Eukaryota</taxon>
        <taxon>Viridiplantae</taxon>
        <taxon>Streptophyta</taxon>
        <taxon>Embryophyta</taxon>
        <taxon>Tracheophyta</taxon>
        <taxon>Spermatophyta</taxon>
        <taxon>Magnoliopsida</taxon>
        <taxon>Liliopsida</taxon>
        <taxon>Poales</taxon>
        <taxon>Poaceae</taxon>
        <taxon>PACMAD clade</taxon>
        <taxon>Panicoideae</taxon>
        <taxon>Panicodae</taxon>
        <taxon>Paniceae</taxon>
        <taxon>Panicinae</taxon>
        <taxon>Panicum</taxon>
        <taxon>Panicum sect. Panicum</taxon>
    </lineage>
</organism>
<comment type="caution">
    <text evidence="2">The sequence shown here is derived from an EMBL/GenBank/DDBJ whole genome shotgun (WGS) entry which is preliminary data.</text>
</comment>
<dbReference type="InterPro" id="IPR013187">
    <property type="entry name" value="F-box-assoc_dom_typ3"/>
</dbReference>
<feature type="domain" description="F-box" evidence="1">
    <location>
        <begin position="11"/>
        <end position="51"/>
    </location>
</feature>
<dbReference type="InterPro" id="IPR001810">
    <property type="entry name" value="F-box_dom"/>
</dbReference>
<sequence>MEMSGEGIHALCDDALAEILVRLPSESVLRCRAVCKSWRRITTGSSFLAAHAARRPVEMITLTQSWTVSAVPLSPDLDVADDGARRRYLCDPSLYGSDGAWTDWCRLLASLDGLLVLRQRAGLYIVCNPTTRQWTNLPVLARRPCSAAFPCGFYYHSPSGEYRLLCHAEEEEYTAAGCSSSRKDYYYTLSAGSTLPRRLARAPADRPIQMGYESPVAHRGILYWFCLHPEATRTGKMLAFGTDSETFRLMSRPPTGDTSSSATLLVLDGALCALATQDGELLDIWVLRDGGCGAAESWTLRHRVVMTPPPPPRCSPYGRDFLPSTAISAGGGAILVGGCTSSVVRLYDLKEKRVKEMQLHSTPTFLMFSESLVSHAFFQAPRCPELAPLKFPD</sequence>
<dbReference type="CDD" id="cd22157">
    <property type="entry name" value="F-box_AtFBW1-like"/>
    <property type="match status" value="1"/>
</dbReference>
<dbReference type="NCBIfam" id="TIGR01640">
    <property type="entry name" value="F_box_assoc_1"/>
    <property type="match status" value="1"/>
</dbReference>
<evidence type="ECO:0000313" key="3">
    <source>
        <dbReference type="Proteomes" id="UP000275267"/>
    </source>
</evidence>
<dbReference type="PANTHER" id="PTHR31672">
    <property type="entry name" value="BNACNNG10540D PROTEIN"/>
    <property type="match status" value="1"/>
</dbReference>
<name>A0A3L6SYS4_PANMI</name>
<dbReference type="Pfam" id="PF08268">
    <property type="entry name" value="FBA_3"/>
    <property type="match status" value="1"/>
</dbReference>
<dbReference type="Gene3D" id="2.120.10.80">
    <property type="entry name" value="Kelch-type beta propeller"/>
    <property type="match status" value="1"/>
</dbReference>